<dbReference type="Pfam" id="PF22148">
    <property type="entry name" value="Fervidolysin_NPro-like"/>
    <property type="match status" value="1"/>
</dbReference>
<dbReference type="GO" id="GO:0005576">
    <property type="term" value="C:extracellular region"/>
    <property type="evidence" value="ECO:0007669"/>
    <property type="project" value="UniProtKB-SubCell"/>
</dbReference>
<dbReference type="InterPro" id="IPR023828">
    <property type="entry name" value="Peptidase_S8_Ser-AS"/>
</dbReference>
<evidence type="ECO:0000256" key="8">
    <source>
        <dbReference type="ARBA" id="ARBA00022837"/>
    </source>
</evidence>
<feature type="chain" id="PRO_5042576774" evidence="11">
    <location>
        <begin position="27"/>
        <end position="1164"/>
    </location>
</feature>
<dbReference type="InterPro" id="IPR022398">
    <property type="entry name" value="Peptidase_S8_His-AS"/>
</dbReference>
<comment type="caution">
    <text evidence="14">The sequence shown here is derived from an EMBL/GenBank/DDBJ whole genome shotgun (WGS) entry which is preliminary data.</text>
</comment>
<evidence type="ECO:0000256" key="4">
    <source>
        <dbReference type="ARBA" id="ARBA00022525"/>
    </source>
</evidence>
<dbReference type="Proteomes" id="UP001285636">
    <property type="component" value="Unassembled WGS sequence"/>
</dbReference>
<dbReference type="GO" id="GO:0006508">
    <property type="term" value="P:proteolysis"/>
    <property type="evidence" value="ECO:0007669"/>
    <property type="project" value="UniProtKB-KW"/>
</dbReference>
<dbReference type="SUPFAM" id="SSF52743">
    <property type="entry name" value="Subtilisin-like"/>
    <property type="match status" value="1"/>
</dbReference>
<evidence type="ECO:0000256" key="1">
    <source>
        <dbReference type="ARBA" id="ARBA00001913"/>
    </source>
</evidence>
<evidence type="ECO:0000313" key="14">
    <source>
        <dbReference type="EMBL" id="MDV2886341.1"/>
    </source>
</evidence>
<organism evidence="14 15">
    <name type="scientific">Alkalihalophilus pseudofirmus</name>
    <name type="common">Bacillus pseudofirmus</name>
    <dbReference type="NCBI Taxonomy" id="79885"/>
    <lineage>
        <taxon>Bacteria</taxon>
        <taxon>Bacillati</taxon>
        <taxon>Bacillota</taxon>
        <taxon>Bacilli</taxon>
        <taxon>Bacillales</taxon>
        <taxon>Bacillaceae</taxon>
        <taxon>Alkalihalophilus</taxon>
    </lineage>
</organism>
<keyword evidence="6 9" id="KW-0378">Hydrolase</keyword>
<dbReference type="PROSITE" id="PS00138">
    <property type="entry name" value="SUBTILASE_SER"/>
    <property type="match status" value="1"/>
</dbReference>
<keyword evidence="8" id="KW-0106">Calcium</keyword>
<dbReference type="PROSITE" id="PS51892">
    <property type="entry name" value="SUBTILASE"/>
    <property type="match status" value="1"/>
</dbReference>
<comment type="cofactor">
    <cofactor evidence="1">
        <name>Ca(2+)</name>
        <dbReference type="ChEBI" id="CHEBI:29108"/>
    </cofactor>
</comment>
<dbReference type="InterPro" id="IPR036852">
    <property type="entry name" value="Peptidase_S8/S53_dom_sf"/>
</dbReference>
<evidence type="ECO:0000256" key="3">
    <source>
        <dbReference type="ARBA" id="ARBA00011073"/>
    </source>
</evidence>
<dbReference type="AlphaFoldDB" id="A0AAJ2NPT2"/>
<comment type="subcellular location">
    <subcellularLocation>
        <location evidence="2">Secreted</location>
    </subcellularLocation>
</comment>
<sequence>MTIFFKRCLIVSVMLCLVCSSFSVSAAVIIDDANKQRLNQLITDLELDHETFEASQMKMEDLKPSEDTLIIRYSSPLSQDDHRKAGATLVKRIASLNYDVVKVRSGSNVEQTAKNYAKSSKVSSVQPSIPYQHMGLVDPKADRMYHLEQLQVEEALKLTGDHDVTVAVIDSGLDRNHPELKDALVGEYNVLDPLKRPLADMHGTHVAGIIGAAKGNDVGGYGVYPDGKLYSIDVFNRDMFTNDYTIAEGILHAIEQDVDVINMSIGSTMSSPIIEEAINLAIEEGIVLVAAAGNSASVYKSYPGAYPGVINVGATDQEKELAWFSNYGPPLDVVAPGNQVYASMFDIDKHSTYEEMSGTSMASPVVAGVAAMLKSKHPDLTTYDVMYILQQTAVDLGEEGYDHQFGFGMVNPKAALQFDVAKLPETGLHKEESLQFQDDRATAEGVINTLAEKISYTMDVEAGQLVQFKLKGHSLYDLAFAIESSTGADPIVVDHVSDGKVEAYLYEADEDASLTVTVYDANEHYRTDGEHAYTLSVEVDEQYKEDGLSIETPLEITSFPFSSAEDVDGDLFLAAEGGDQDYYRLTSGEGEVVQVEVPAVPGIDVALKVYFAEEFDLFYGITDEEENEEYEEYMEEDFYFDEYGPYPAYEDESYGVAEDTVLTFETIPGMEYVIEVSTRPSGMNDPFMFFFDWYDEGPMYGDSSHIPYELRVRAELLPEDEDYYPMGYIDWSDFEEWDESEYAQFHTYNKEHRKQVLDLFDQGMYYDFEEEELHMLLEQARSLQEAESLSGYFQMHGDVDVFTITPEKNGLFEVEWNESNTLTPILEVYQVKEEDGVPYLRYLTESAGFNIFTGEMEYGNPKLYLGLEEGETYIILMANQAGYGQPSLDAYDLSLSLLKEDPQDRFWKNNDFHHAAELPDYAFEANLAMTGSQDVFYFTAEESGLAGFHFENRPVTSALTQGLPSDVFTSILPIILVVEDTNGDGELTVDENQKFTPFMPYYIDETELRGSFKVKEGAGYFIVVANESYFSGQDTLLTPYRLQVATIDHSRAEGQPVRQAGAGQWRTMGFLPVESHAGYTHTEHSFNAPKKGRYLISLDMPADIDGVLSIVNHKGETVKKVDSYGKGDSEAISLTLDRGTYKIVVQDTNGNSSLHPYYVTIKEQ</sequence>
<dbReference type="InterPro" id="IPR015500">
    <property type="entry name" value="Peptidase_S8_subtilisin-rel"/>
</dbReference>
<dbReference type="PANTHER" id="PTHR43806">
    <property type="entry name" value="PEPTIDASE S8"/>
    <property type="match status" value="1"/>
</dbReference>
<evidence type="ECO:0000313" key="15">
    <source>
        <dbReference type="Proteomes" id="UP001285636"/>
    </source>
</evidence>
<dbReference type="InterPro" id="IPR054399">
    <property type="entry name" value="Fervidolysin-like_N_prodom"/>
</dbReference>
<name>A0AAJ2NPT2_ALKPS</name>
<protein>
    <submittedName>
        <fullName evidence="14">S8 family serine peptidase</fullName>
    </submittedName>
</protein>
<evidence type="ECO:0000256" key="6">
    <source>
        <dbReference type="ARBA" id="ARBA00022801"/>
    </source>
</evidence>
<evidence type="ECO:0000259" key="13">
    <source>
        <dbReference type="Pfam" id="PF22148"/>
    </source>
</evidence>
<accession>A0AAJ2NPT2</accession>
<evidence type="ECO:0000256" key="11">
    <source>
        <dbReference type="SAM" id="SignalP"/>
    </source>
</evidence>
<dbReference type="Gene3D" id="2.60.120.380">
    <property type="match status" value="2"/>
</dbReference>
<reference evidence="14" key="1">
    <citation type="submission" date="2023-10" db="EMBL/GenBank/DDBJ databases">
        <title>Screening of Alkalihalophilus pseudofirmusBZ-TG-HK211 and Its Alleviation of Salt Stress on Rapeseed Growth.</title>
        <authorList>
            <person name="Zhao B."/>
            <person name="Guo T."/>
        </authorList>
    </citation>
    <scope>NUCLEOTIDE SEQUENCE</scope>
    <source>
        <strain evidence="14">BZ-TG-HK211</strain>
    </source>
</reference>
<feature type="domain" description="Fervidolysin-like N-terminal prodomain" evidence="13">
    <location>
        <begin position="65"/>
        <end position="127"/>
    </location>
</feature>
<dbReference type="PRINTS" id="PR00723">
    <property type="entry name" value="SUBTILISIN"/>
</dbReference>
<comment type="similarity">
    <text evidence="3 9 10">Belongs to the peptidase S8 family.</text>
</comment>
<dbReference type="EMBL" id="JAWJAY010000003">
    <property type="protein sequence ID" value="MDV2886341.1"/>
    <property type="molecule type" value="Genomic_DNA"/>
</dbReference>
<dbReference type="Gene3D" id="3.40.50.200">
    <property type="entry name" value="Peptidase S8/S53 domain"/>
    <property type="match status" value="1"/>
</dbReference>
<evidence type="ECO:0000256" key="5">
    <source>
        <dbReference type="ARBA" id="ARBA00022670"/>
    </source>
</evidence>
<feature type="signal peptide" evidence="11">
    <location>
        <begin position="1"/>
        <end position="26"/>
    </location>
</feature>
<dbReference type="GO" id="GO:0004252">
    <property type="term" value="F:serine-type endopeptidase activity"/>
    <property type="evidence" value="ECO:0007669"/>
    <property type="project" value="UniProtKB-UniRule"/>
</dbReference>
<dbReference type="PROSITE" id="PS00136">
    <property type="entry name" value="SUBTILASE_ASP"/>
    <property type="match status" value="1"/>
</dbReference>
<evidence type="ECO:0000256" key="2">
    <source>
        <dbReference type="ARBA" id="ARBA00004613"/>
    </source>
</evidence>
<keyword evidence="4" id="KW-0964">Secreted</keyword>
<evidence type="ECO:0000256" key="10">
    <source>
        <dbReference type="RuleBase" id="RU003355"/>
    </source>
</evidence>
<dbReference type="PANTHER" id="PTHR43806:SF11">
    <property type="entry name" value="CEREVISIN-RELATED"/>
    <property type="match status" value="1"/>
</dbReference>
<feature type="active site" description="Charge relay system" evidence="9">
    <location>
        <position position="202"/>
    </location>
</feature>
<evidence type="ECO:0000256" key="7">
    <source>
        <dbReference type="ARBA" id="ARBA00022825"/>
    </source>
</evidence>
<dbReference type="InterPro" id="IPR050131">
    <property type="entry name" value="Peptidase_S8_subtilisin-like"/>
</dbReference>
<feature type="active site" description="Charge relay system" evidence="9">
    <location>
        <position position="360"/>
    </location>
</feature>
<gene>
    <name evidence="14" type="ORF">RYX45_14215</name>
</gene>
<keyword evidence="5 9" id="KW-0645">Protease</keyword>
<keyword evidence="7 9" id="KW-0720">Serine protease</keyword>
<feature type="domain" description="Peptidase S8/S53" evidence="12">
    <location>
        <begin position="162"/>
        <end position="408"/>
    </location>
</feature>
<evidence type="ECO:0000256" key="9">
    <source>
        <dbReference type="PROSITE-ProRule" id="PRU01240"/>
    </source>
</evidence>
<proteinExistence type="inferred from homology"/>
<dbReference type="Pfam" id="PF00082">
    <property type="entry name" value="Peptidase_S8"/>
    <property type="match status" value="1"/>
</dbReference>
<dbReference type="InterPro" id="IPR023827">
    <property type="entry name" value="Peptidase_S8_Asp-AS"/>
</dbReference>
<dbReference type="RefSeq" id="WP_323467125.1">
    <property type="nucleotide sequence ID" value="NZ_CP144224.1"/>
</dbReference>
<dbReference type="PROSITE" id="PS00137">
    <property type="entry name" value="SUBTILASE_HIS"/>
    <property type="match status" value="1"/>
</dbReference>
<dbReference type="InterPro" id="IPR000209">
    <property type="entry name" value="Peptidase_S8/S53_dom"/>
</dbReference>
<feature type="active site" description="Charge relay system" evidence="9">
    <location>
        <position position="170"/>
    </location>
</feature>
<keyword evidence="11" id="KW-0732">Signal</keyword>
<evidence type="ECO:0000259" key="12">
    <source>
        <dbReference type="Pfam" id="PF00082"/>
    </source>
</evidence>